<name>A0A238KNU7_9RHOB</name>
<gene>
    <name evidence="1" type="ORF">OCA8868_03114</name>
</gene>
<dbReference type="InterPro" id="IPR036515">
    <property type="entry name" value="Transposase_17_sf"/>
</dbReference>
<evidence type="ECO:0000313" key="2">
    <source>
        <dbReference type="Proteomes" id="UP000203464"/>
    </source>
</evidence>
<dbReference type="Gene3D" id="3.30.70.1290">
    <property type="entry name" value="Transposase IS200-like"/>
    <property type="match status" value="1"/>
</dbReference>
<dbReference type="GO" id="GO:0003677">
    <property type="term" value="F:DNA binding"/>
    <property type="evidence" value="ECO:0007669"/>
    <property type="project" value="InterPro"/>
</dbReference>
<keyword evidence="2" id="KW-1185">Reference proteome</keyword>
<dbReference type="Proteomes" id="UP000203464">
    <property type="component" value="Unassembled WGS sequence"/>
</dbReference>
<accession>A0A238KNU7</accession>
<dbReference type="GO" id="GO:0004803">
    <property type="term" value="F:transposase activity"/>
    <property type="evidence" value="ECO:0007669"/>
    <property type="project" value="InterPro"/>
</dbReference>
<sequence length="160" mass="17176">MSHHTSQFCPAPIRPVHSAYVAVTLRLADPSDDSLVRHVRLLRDCVALSQQRWGFSIDAAVVLPDEMQLLCLFPDADFGTHGAIKLICSAFDHHLPTHGGSVWAAETEVLEIADAVAPLRREFIEAAPVRAGLVESAGDWPYSSAHQGAAQSGEMGVAVA</sequence>
<evidence type="ECO:0000313" key="1">
    <source>
        <dbReference type="EMBL" id="SMX44307.1"/>
    </source>
</evidence>
<reference evidence="2" key="1">
    <citation type="submission" date="2017-05" db="EMBL/GenBank/DDBJ databases">
        <authorList>
            <person name="Rodrigo-Torres L."/>
            <person name="Arahal R. D."/>
            <person name="Lucena T."/>
        </authorList>
    </citation>
    <scope>NUCLEOTIDE SEQUENCE [LARGE SCALE GENOMIC DNA]</scope>
    <source>
        <strain evidence="2">CECT 8868</strain>
    </source>
</reference>
<dbReference type="GO" id="GO:0006313">
    <property type="term" value="P:DNA transposition"/>
    <property type="evidence" value="ECO:0007669"/>
    <property type="project" value="InterPro"/>
</dbReference>
<protein>
    <recommendedName>
        <fullName evidence="3">Transposase IS200-like domain-containing protein</fullName>
    </recommendedName>
</protein>
<dbReference type="SUPFAM" id="SSF143422">
    <property type="entry name" value="Transposase IS200-like"/>
    <property type="match status" value="1"/>
</dbReference>
<dbReference type="EMBL" id="FXYD01000006">
    <property type="protein sequence ID" value="SMX44307.1"/>
    <property type="molecule type" value="Genomic_DNA"/>
</dbReference>
<evidence type="ECO:0008006" key="3">
    <source>
        <dbReference type="Google" id="ProtNLM"/>
    </source>
</evidence>
<proteinExistence type="predicted"/>
<dbReference type="RefSeq" id="WP_245848308.1">
    <property type="nucleotide sequence ID" value="NZ_FXYD01000006.1"/>
</dbReference>
<organism evidence="1 2">
    <name type="scientific">Octadecabacter ascidiaceicola</name>
    <dbReference type="NCBI Taxonomy" id="1655543"/>
    <lineage>
        <taxon>Bacteria</taxon>
        <taxon>Pseudomonadati</taxon>
        <taxon>Pseudomonadota</taxon>
        <taxon>Alphaproteobacteria</taxon>
        <taxon>Rhodobacterales</taxon>
        <taxon>Roseobacteraceae</taxon>
        <taxon>Octadecabacter</taxon>
    </lineage>
</organism>
<dbReference type="AlphaFoldDB" id="A0A238KNU7"/>